<evidence type="ECO:0000256" key="5">
    <source>
        <dbReference type="SAM" id="MobiDB-lite"/>
    </source>
</evidence>
<dbReference type="HOGENOM" id="CLU_047535_1_3_5"/>
<dbReference type="Pfam" id="PF03963">
    <property type="entry name" value="FlgD"/>
    <property type="match status" value="1"/>
</dbReference>
<accession>A0A068T3H3</accession>
<dbReference type="NCBIfam" id="NF004670">
    <property type="entry name" value="PRK06009.1"/>
    <property type="match status" value="1"/>
</dbReference>
<dbReference type="RefSeq" id="WP_038539801.1">
    <property type="nucleotide sequence ID" value="NZ_HG938355.1"/>
</dbReference>
<dbReference type="EMBL" id="HG938355">
    <property type="protein sequence ID" value="CDN52634.1"/>
    <property type="molecule type" value="Genomic_DNA"/>
</dbReference>
<dbReference type="Proteomes" id="UP000028186">
    <property type="component" value="Chromosome I"/>
</dbReference>
<keyword evidence="6" id="KW-0282">Flagellum</keyword>
<evidence type="ECO:0000313" key="6">
    <source>
        <dbReference type="EMBL" id="CDN52634.1"/>
    </source>
</evidence>
<feature type="compositionally biased region" description="Polar residues" evidence="5">
    <location>
        <begin position="1"/>
        <end position="10"/>
    </location>
</feature>
<dbReference type="eggNOG" id="COG1843">
    <property type="taxonomic scope" value="Bacteria"/>
</dbReference>
<evidence type="ECO:0000256" key="1">
    <source>
        <dbReference type="ARBA" id="ARBA00010577"/>
    </source>
</evidence>
<dbReference type="KEGG" id="ngl:RG1141_CH02690"/>
<comment type="function">
    <text evidence="4">Required for flagellar hook formation. May act as a scaffolding protein.</text>
</comment>
<evidence type="ECO:0000256" key="3">
    <source>
        <dbReference type="ARBA" id="ARBA00022795"/>
    </source>
</evidence>
<feature type="region of interest" description="Disordered" evidence="5">
    <location>
        <begin position="1"/>
        <end position="24"/>
    </location>
</feature>
<dbReference type="PATRIC" id="fig|1028801.3.peg.263"/>
<dbReference type="GO" id="GO:0044781">
    <property type="term" value="P:bacterial-type flagellum organization"/>
    <property type="evidence" value="ECO:0007669"/>
    <property type="project" value="UniProtKB-KW"/>
</dbReference>
<organism evidence="6 7">
    <name type="scientific">Neorhizobium galegae bv. officinalis bv. officinalis str. HAMBI 1141</name>
    <dbReference type="NCBI Taxonomy" id="1028801"/>
    <lineage>
        <taxon>Bacteria</taxon>
        <taxon>Pseudomonadati</taxon>
        <taxon>Pseudomonadota</taxon>
        <taxon>Alphaproteobacteria</taxon>
        <taxon>Hyphomicrobiales</taxon>
        <taxon>Rhizobiaceae</taxon>
        <taxon>Rhizobium/Agrobacterium group</taxon>
        <taxon>Neorhizobium</taxon>
    </lineage>
</organism>
<protein>
    <recommendedName>
        <fullName evidence="2">Basal-body rod modification protein FlgD</fullName>
    </recommendedName>
</protein>
<keyword evidence="6" id="KW-0966">Cell projection</keyword>
<gene>
    <name evidence="6" type="ORF">RG1141_CH02690</name>
</gene>
<keyword evidence="3" id="KW-1005">Bacterial flagellum biogenesis</keyword>
<name>A0A068T3H3_NEOGA</name>
<keyword evidence="6" id="KW-0969">Cilium</keyword>
<dbReference type="InterPro" id="IPR005648">
    <property type="entry name" value="FlgD"/>
</dbReference>
<proteinExistence type="inferred from homology"/>
<evidence type="ECO:0000256" key="2">
    <source>
        <dbReference type="ARBA" id="ARBA00016013"/>
    </source>
</evidence>
<evidence type="ECO:0000256" key="4">
    <source>
        <dbReference type="ARBA" id="ARBA00024746"/>
    </source>
</evidence>
<comment type="similarity">
    <text evidence="1">Belongs to the FlgD family.</text>
</comment>
<reference evidence="7" key="1">
    <citation type="journal article" date="2014" name="BMC Genomics">
        <title>Genome sequencing of two Neorhizobium galegae strains reveals a noeT gene responsible for the unusual acetylation of the nodulation factors.</title>
        <authorList>
            <person name="Osterman J."/>
            <person name="Marsh J."/>
            <person name="Laine P.K."/>
            <person name="Zeng Z."/>
            <person name="Alatalo E."/>
            <person name="Sullivan J.T."/>
            <person name="Young J.P."/>
            <person name="Thomas-Oates J."/>
            <person name="Paulin L."/>
            <person name="Lindstrom K."/>
        </authorList>
    </citation>
    <scope>NUCLEOTIDE SEQUENCE [LARGE SCALE GENOMIC DNA]</scope>
    <source>
        <strain evidence="7">HAMBI 1141</strain>
    </source>
</reference>
<feature type="compositionally biased region" description="Low complexity" evidence="5">
    <location>
        <begin position="13"/>
        <end position="24"/>
    </location>
</feature>
<dbReference type="AlphaFoldDB" id="A0A068T3H3"/>
<sequence>MAVDSINTKNPYAAGDGKAASSDKSAAGLNYDNFLKLLIAQMKYQDPTDPMDASQQISQLATFSQVEQSVKMNSNLQSLIQASSFSQAADMIGKTITSADDKTTGVIKQVEIYSDGLVAITEKGDKVLIQPGIVLSNQPAASS</sequence>
<evidence type="ECO:0000313" key="7">
    <source>
        <dbReference type="Proteomes" id="UP000028186"/>
    </source>
</evidence>